<reference evidence="10 11" key="1">
    <citation type="submission" date="2015-04" db="EMBL/GenBank/DDBJ databases">
        <title>Complete genome sequence of Schizopora paradoxa KUC8140, a cosmopolitan wood degrader in East Asia.</title>
        <authorList>
            <consortium name="DOE Joint Genome Institute"/>
            <person name="Min B."/>
            <person name="Park H."/>
            <person name="Jang Y."/>
            <person name="Kim J.-J."/>
            <person name="Kim K.H."/>
            <person name="Pangilinan J."/>
            <person name="Lipzen A."/>
            <person name="Riley R."/>
            <person name="Grigoriev I.V."/>
            <person name="Spatafora J.W."/>
            <person name="Choi I.-G."/>
        </authorList>
    </citation>
    <scope>NUCLEOTIDE SEQUENCE [LARGE SCALE GENOMIC DNA]</scope>
    <source>
        <strain evidence="10 11">KUC8140</strain>
    </source>
</reference>
<proteinExistence type="inferred from homology"/>
<name>A0A0H2S1N8_9AGAM</name>
<evidence type="ECO:0000256" key="7">
    <source>
        <dbReference type="ARBA" id="ARBA00023242"/>
    </source>
</evidence>
<dbReference type="InterPro" id="IPR005123">
    <property type="entry name" value="Oxoglu/Fe-dep_dioxygenase_dom"/>
</dbReference>
<dbReference type="Proteomes" id="UP000053477">
    <property type="component" value="Unassembled WGS sequence"/>
</dbReference>
<dbReference type="InterPro" id="IPR037151">
    <property type="entry name" value="AlkB-like_sf"/>
</dbReference>
<evidence type="ECO:0000259" key="9">
    <source>
        <dbReference type="PROSITE" id="PS51471"/>
    </source>
</evidence>
<dbReference type="GO" id="GO:0005634">
    <property type="term" value="C:nucleus"/>
    <property type="evidence" value="ECO:0007669"/>
    <property type="project" value="UniProtKB-SubCell"/>
</dbReference>
<comment type="subcellular location">
    <subcellularLocation>
        <location evidence="1">Nucleus</location>
    </subcellularLocation>
</comment>
<evidence type="ECO:0000256" key="2">
    <source>
        <dbReference type="ARBA" id="ARBA00007879"/>
    </source>
</evidence>
<keyword evidence="11" id="KW-1185">Reference proteome</keyword>
<sequence length="287" mass="31724">MSFEMLDDFLVDSGDLKSVHYIPNFVSEEEEEYIIRQINNAPKPKWKTLPNRRLQVWGGEITKSGKLLKQPLPAFLNKFPDIISRLRGLGVFKDSKIGQPNHVIVNEYLPGQGIMPHEDGPRYHPVVCTISLGSHTVVNYYRYLAQEKQSSPESVKEGVESASDGKPGAPRPIDTKPVLSVLLEPRSLVITSSELYAQHLHGISPVVEDKFTALNSEDDALEDETGEADSNSNEDRILVANAALLGGANEREAVLKGSVLERSTRISLTCRSVEQVSTLSASKLLSY</sequence>
<dbReference type="EMBL" id="KQ085901">
    <property type="protein sequence ID" value="KLO17782.1"/>
    <property type="molecule type" value="Genomic_DNA"/>
</dbReference>
<dbReference type="SUPFAM" id="SSF51197">
    <property type="entry name" value="Clavaminate synthase-like"/>
    <property type="match status" value="1"/>
</dbReference>
<dbReference type="Gene3D" id="2.60.120.590">
    <property type="entry name" value="Alpha-ketoglutarate-dependent dioxygenase AlkB-like"/>
    <property type="match status" value="1"/>
</dbReference>
<keyword evidence="4" id="KW-0223">Dioxygenase</keyword>
<dbReference type="STRING" id="27342.A0A0H2S1N8"/>
<dbReference type="AlphaFoldDB" id="A0A0H2S1N8"/>
<dbReference type="GO" id="GO:0051213">
    <property type="term" value="F:dioxygenase activity"/>
    <property type="evidence" value="ECO:0007669"/>
    <property type="project" value="UniProtKB-KW"/>
</dbReference>
<evidence type="ECO:0000256" key="8">
    <source>
        <dbReference type="SAM" id="MobiDB-lite"/>
    </source>
</evidence>
<evidence type="ECO:0000256" key="6">
    <source>
        <dbReference type="ARBA" id="ARBA00023004"/>
    </source>
</evidence>
<dbReference type="Pfam" id="PF13532">
    <property type="entry name" value="2OG-FeII_Oxy_2"/>
    <property type="match status" value="1"/>
</dbReference>
<dbReference type="InterPro" id="IPR032862">
    <property type="entry name" value="ALKBH6"/>
</dbReference>
<protein>
    <recommendedName>
        <fullName evidence="9">Fe2OG dioxygenase domain-containing protein</fullName>
    </recommendedName>
</protein>
<dbReference type="PANTHER" id="PTHR46030">
    <property type="entry name" value="ALPHA-KETOGLUTARATE-DEPENDENT DIOXYGENASE ALKB HOMOLOG 6"/>
    <property type="match status" value="1"/>
</dbReference>
<gene>
    <name evidence="10" type="ORF">SCHPADRAFT_900330</name>
</gene>
<evidence type="ECO:0000256" key="4">
    <source>
        <dbReference type="ARBA" id="ARBA00022964"/>
    </source>
</evidence>
<dbReference type="PANTHER" id="PTHR46030:SF1">
    <property type="entry name" value="ALPHA-KETOGLUTARATE-DEPENDENT DIOXYGENASE ALKB HOMOLOG 6"/>
    <property type="match status" value="1"/>
</dbReference>
<evidence type="ECO:0000256" key="3">
    <source>
        <dbReference type="ARBA" id="ARBA00022723"/>
    </source>
</evidence>
<dbReference type="InParanoid" id="A0A0H2S1N8"/>
<comment type="similarity">
    <text evidence="2">Belongs to the alkB family.</text>
</comment>
<evidence type="ECO:0000256" key="5">
    <source>
        <dbReference type="ARBA" id="ARBA00023002"/>
    </source>
</evidence>
<keyword evidence="6" id="KW-0408">Iron</keyword>
<accession>A0A0H2S1N8</accession>
<keyword evidence="3" id="KW-0479">Metal-binding</keyword>
<keyword evidence="5" id="KW-0560">Oxidoreductase</keyword>
<organism evidence="10 11">
    <name type="scientific">Schizopora paradoxa</name>
    <dbReference type="NCBI Taxonomy" id="27342"/>
    <lineage>
        <taxon>Eukaryota</taxon>
        <taxon>Fungi</taxon>
        <taxon>Dikarya</taxon>
        <taxon>Basidiomycota</taxon>
        <taxon>Agaricomycotina</taxon>
        <taxon>Agaricomycetes</taxon>
        <taxon>Hymenochaetales</taxon>
        <taxon>Schizoporaceae</taxon>
        <taxon>Schizopora</taxon>
    </lineage>
</organism>
<evidence type="ECO:0000313" key="11">
    <source>
        <dbReference type="Proteomes" id="UP000053477"/>
    </source>
</evidence>
<evidence type="ECO:0000313" key="10">
    <source>
        <dbReference type="EMBL" id="KLO17782.1"/>
    </source>
</evidence>
<feature type="domain" description="Fe2OG dioxygenase" evidence="9">
    <location>
        <begin position="99"/>
        <end position="274"/>
    </location>
</feature>
<feature type="region of interest" description="Disordered" evidence="8">
    <location>
        <begin position="151"/>
        <end position="173"/>
    </location>
</feature>
<dbReference type="PROSITE" id="PS51471">
    <property type="entry name" value="FE2OG_OXY"/>
    <property type="match status" value="1"/>
</dbReference>
<keyword evidence="7" id="KW-0539">Nucleus</keyword>
<dbReference type="InterPro" id="IPR027450">
    <property type="entry name" value="AlkB-like"/>
</dbReference>
<dbReference type="GO" id="GO:0046872">
    <property type="term" value="F:metal ion binding"/>
    <property type="evidence" value="ECO:0007669"/>
    <property type="project" value="UniProtKB-KW"/>
</dbReference>
<evidence type="ECO:0000256" key="1">
    <source>
        <dbReference type="ARBA" id="ARBA00004123"/>
    </source>
</evidence>
<dbReference type="OrthoDB" id="412814at2759"/>